<evidence type="ECO:0000256" key="10">
    <source>
        <dbReference type="ARBA" id="ARBA00023011"/>
    </source>
</evidence>
<keyword evidence="4" id="KW-0444">Lipid biosynthesis</keyword>
<reference evidence="21" key="1">
    <citation type="submission" date="2021-01" db="EMBL/GenBank/DDBJ databases">
        <authorList>
            <person name="Kaushik A."/>
        </authorList>
    </citation>
    <scope>NUCLEOTIDE SEQUENCE</scope>
    <source>
        <strain evidence="21">AG4-R118</strain>
    </source>
</reference>
<dbReference type="Proteomes" id="UP000663888">
    <property type="component" value="Unassembled WGS sequence"/>
</dbReference>
<keyword evidence="9" id="KW-0560">Oxidoreductase</keyword>
<evidence type="ECO:0000256" key="5">
    <source>
        <dbReference type="ARBA" id="ARBA00022692"/>
    </source>
</evidence>
<dbReference type="FunFam" id="1.20.120.1630:FF:000009">
    <property type="entry name" value="C-14 sterol reductase"/>
    <property type="match status" value="1"/>
</dbReference>
<dbReference type="PROSITE" id="PS01018">
    <property type="entry name" value="STEROL_REDUCT_2"/>
    <property type="match status" value="1"/>
</dbReference>
<evidence type="ECO:0000256" key="3">
    <source>
        <dbReference type="ARBA" id="ARBA00012413"/>
    </source>
</evidence>
<feature type="transmembrane region" description="Helical" evidence="20">
    <location>
        <begin position="301"/>
        <end position="320"/>
    </location>
</feature>
<feature type="transmembrane region" description="Helical" evidence="20">
    <location>
        <begin position="74"/>
        <end position="91"/>
    </location>
</feature>
<evidence type="ECO:0000256" key="6">
    <source>
        <dbReference type="ARBA" id="ARBA00022857"/>
    </source>
</evidence>
<keyword evidence="6" id="KW-0521">NADP</keyword>
<evidence type="ECO:0000256" key="20">
    <source>
        <dbReference type="SAM" id="Phobius"/>
    </source>
</evidence>
<evidence type="ECO:0000313" key="21">
    <source>
        <dbReference type="EMBL" id="CAE6503214.1"/>
    </source>
</evidence>
<dbReference type="AlphaFoldDB" id="A0A8H3CWD5"/>
<keyword evidence="14" id="KW-0753">Steroid metabolism</keyword>
<feature type="transmembrane region" description="Helical" evidence="20">
    <location>
        <begin position="111"/>
        <end position="131"/>
    </location>
</feature>
<comment type="catalytic activity">
    <reaction evidence="15">
        <text>4,4-dimethyl-5alpha-cholesta-8,24-dien-3beta-ol + NADP(+) = 4,4-dimethyl-5alpha-cholesta-8,14,24-trien-3beta-ol + NADPH + H(+)</text>
        <dbReference type="Rhea" id="RHEA:18561"/>
        <dbReference type="ChEBI" id="CHEBI:15378"/>
        <dbReference type="ChEBI" id="CHEBI:17813"/>
        <dbReference type="ChEBI" id="CHEBI:18364"/>
        <dbReference type="ChEBI" id="CHEBI:57783"/>
        <dbReference type="ChEBI" id="CHEBI:58349"/>
        <dbReference type="EC" id="1.3.1.70"/>
    </reaction>
    <physiologicalReaction direction="right-to-left" evidence="15">
        <dbReference type="Rhea" id="RHEA:18563"/>
    </physiologicalReaction>
</comment>
<evidence type="ECO:0000256" key="9">
    <source>
        <dbReference type="ARBA" id="ARBA00023002"/>
    </source>
</evidence>
<keyword evidence="8 20" id="KW-1133">Transmembrane helix</keyword>
<dbReference type="PANTHER" id="PTHR21257:SF52">
    <property type="entry name" value="DELTA(14)-STEROL REDUCTASE TM7SF2"/>
    <property type="match status" value="1"/>
</dbReference>
<keyword evidence="5 20" id="KW-0812">Transmembrane</keyword>
<dbReference type="InterPro" id="IPR018083">
    <property type="entry name" value="Sterol_reductase_CS"/>
</dbReference>
<comment type="subcellular location">
    <subcellularLocation>
        <location evidence="1">Membrane</location>
        <topology evidence="1">Multi-pass membrane protein</topology>
    </subcellularLocation>
</comment>
<dbReference type="EC" id="1.3.1.70" evidence="3"/>
<proteinExistence type="inferred from homology"/>
<dbReference type="InterPro" id="IPR001171">
    <property type="entry name" value="ERG24_DHCR-like"/>
</dbReference>
<evidence type="ECO:0000256" key="12">
    <source>
        <dbReference type="ARBA" id="ARBA00023136"/>
    </source>
</evidence>
<evidence type="ECO:0000256" key="15">
    <source>
        <dbReference type="ARBA" id="ARBA00052254"/>
    </source>
</evidence>
<accession>A0A8H3CWD5</accession>
<evidence type="ECO:0000313" key="22">
    <source>
        <dbReference type="Proteomes" id="UP000663888"/>
    </source>
</evidence>
<evidence type="ECO:0000256" key="7">
    <source>
        <dbReference type="ARBA" id="ARBA00022955"/>
    </source>
</evidence>
<dbReference type="Gene3D" id="1.20.120.1630">
    <property type="match status" value="1"/>
</dbReference>
<evidence type="ECO:0000256" key="19">
    <source>
        <dbReference type="ARBA" id="ARBA00083315"/>
    </source>
</evidence>
<dbReference type="GO" id="GO:0005789">
    <property type="term" value="C:endoplasmic reticulum membrane"/>
    <property type="evidence" value="ECO:0007669"/>
    <property type="project" value="TreeGrafter"/>
</dbReference>
<feature type="transmembrane region" description="Helical" evidence="20">
    <location>
        <begin position="271"/>
        <end position="289"/>
    </location>
</feature>
<evidence type="ECO:0000256" key="1">
    <source>
        <dbReference type="ARBA" id="ARBA00004141"/>
    </source>
</evidence>
<comment type="similarity">
    <text evidence="2">Belongs to the ERG4/ERG24 family.</text>
</comment>
<feature type="transmembrane region" description="Helical" evidence="20">
    <location>
        <begin position="232"/>
        <end position="251"/>
    </location>
</feature>
<dbReference type="PANTHER" id="PTHR21257">
    <property type="entry name" value="DELTA(14)-STEROL REDUCTASE"/>
    <property type="match status" value="1"/>
</dbReference>
<feature type="transmembrane region" description="Helical" evidence="20">
    <location>
        <begin position="380"/>
        <end position="398"/>
    </location>
</feature>
<dbReference type="EMBL" id="CAJMWX010001719">
    <property type="protein sequence ID" value="CAE6503214.1"/>
    <property type="molecule type" value="Genomic_DNA"/>
</dbReference>
<comment type="pathway">
    <text evidence="16">Steroid biosynthesis; zymosterol biosynthesis; zymosterol from lanosterol: step 2/6.</text>
</comment>
<dbReference type="GO" id="GO:0050613">
    <property type="term" value="F:Delta14-sterol reductase activity"/>
    <property type="evidence" value="ECO:0007669"/>
    <property type="project" value="UniProtKB-EC"/>
</dbReference>
<evidence type="ECO:0000256" key="16">
    <source>
        <dbReference type="ARBA" id="ARBA00060638"/>
    </source>
</evidence>
<keyword evidence="11" id="KW-0443">Lipid metabolism</keyword>
<keyword evidence="10" id="KW-0756">Sterol biosynthesis</keyword>
<keyword evidence="12 20" id="KW-0472">Membrane</keyword>
<keyword evidence="7" id="KW-0752">Steroid biosynthesis</keyword>
<feature type="transmembrane region" description="Helical" evidence="20">
    <location>
        <begin position="143"/>
        <end position="163"/>
    </location>
</feature>
<sequence>MSVRNPKTTRYEFLGPPGAAAITTGTPIVVYGLYYSCSEASGVCQLPRWSFPLQVARATGNVNWWKGIFDTQVTVAYFTWYAFLVAAWYMLPGEWLEGTELRIGGRKKYKLNGLSTFLLNMGLVTGWICVFGPRSFTFLYDHWVGLCTAVILNSLVHATYCYFMSTQNEDQRLLALGGNTGNMIYDWFIGRELNPSIGSFDIKSFAELRPGMILWFMINLSSTCKQLTSRGTWYPTDSMMLVVFFQGVYIVDTLYNERAILTTMDITTDGFGFMLSFGSIAWVPLTYSLQARYLAFNHVELGLFWSSVIFMIHALGYWIFRGSNNEKDGFRSGRNPKSLTSFKTERGTRLLTSGWWGICQHPNYMGDWIMALSYSLPTGFNTPITYFYCSYFLVLLIHRQMRDEEACRKKYGKDWETYTRIVPWKIVPYIY</sequence>
<evidence type="ECO:0000256" key="2">
    <source>
        <dbReference type="ARBA" id="ARBA00005402"/>
    </source>
</evidence>
<dbReference type="GO" id="GO:0006696">
    <property type="term" value="P:ergosterol biosynthetic process"/>
    <property type="evidence" value="ECO:0007669"/>
    <property type="project" value="TreeGrafter"/>
</dbReference>
<evidence type="ECO:0000256" key="4">
    <source>
        <dbReference type="ARBA" id="ARBA00022516"/>
    </source>
</evidence>
<evidence type="ECO:0000256" key="18">
    <source>
        <dbReference type="ARBA" id="ARBA00077841"/>
    </source>
</evidence>
<evidence type="ECO:0000256" key="13">
    <source>
        <dbReference type="ARBA" id="ARBA00023166"/>
    </source>
</evidence>
<dbReference type="Pfam" id="PF01222">
    <property type="entry name" value="ERG4_ERG24"/>
    <property type="match status" value="1"/>
</dbReference>
<organism evidence="21 22">
    <name type="scientific">Rhizoctonia solani</name>
    <dbReference type="NCBI Taxonomy" id="456999"/>
    <lineage>
        <taxon>Eukaryota</taxon>
        <taxon>Fungi</taxon>
        <taxon>Dikarya</taxon>
        <taxon>Basidiomycota</taxon>
        <taxon>Agaricomycotina</taxon>
        <taxon>Agaricomycetes</taxon>
        <taxon>Cantharellales</taxon>
        <taxon>Ceratobasidiaceae</taxon>
        <taxon>Rhizoctonia</taxon>
    </lineage>
</organism>
<gene>
    <name evidence="21" type="ORF">RDB_LOCUS156409</name>
</gene>
<protein>
    <recommendedName>
        <fullName evidence="17">Delta(14)-sterol reductase ERG24</fullName>
        <ecNumber evidence="3">1.3.1.70</ecNumber>
    </recommendedName>
    <alternativeName>
        <fullName evidence="19">C-14 sterol reductase ERG24</fullName>
    </alternativeName>
    <alternativeName>
        <fullName evidence="18">Sterol C14-reductase ERG24</fullName>
    </alternativeName>
</protein>
<comment type="caution">
    <text evidence="21">The sequence shown here is derived from an EMBL/GenBank/DDBJ whole genome shotgun (WGS) entry which is preliminary data.</text>
</comment>
<keyword evidence="13" id="KW-1207">Sterol metabolism</keyword>
<name>A0A8H3CWD5_9AGAM</name>
<evidence type="ECO:0000256" key="11">
    <source>
        <dbReference type="ARBA" id="ARBA00023098"/>
    </source>
</evidence>
<evidence type="ECO:0000256" key="8">
    <source>
        <dbReference type="ARBA" id="ARBA00022989"/>
    </source>
</evidence>
<evidence type="ECO:0000256" key="17">
    <source>
        <dbReference type="ARBA" id="ARBA00074394"/>
    </source>
</evidence>
<evidence type="ECO:0000256" key="14">
    <source>
        <dbReference type="ARBA" id="ARBA00023221"/>
    </source>
</evidence>